<evidence type="ECO:0000313" key="2">
    <source>
        <dbReference type="EMBL" id="JAD24622.1"/>
    </source>
</evidence>
<feature type="compositionally biased region" description="Polar residues" evidence="1">
    <location>
        <begin position="17"/>
        <end position="26"/>
    </location>
</feature>
<name>A0A0A8YQI9_ARUDO</name>
<dbReference type="EMBL" id="GBRH01273273">
    <property type="protein sequence ID" value="JAD24622.1"/>
    <property type="molecule type" value="Transcribed_RNA"/>
</dbReference>
<protein>
    <submittedName>
        <fullName evidence="2">Uncharacterized protein</fullName>
    </submittedName>
</protein>
<organism evidence="2">
    <name type="scientific">Arundo donax</name>
    <name type="common">Giant reed</name>
    <name type="synonym">Donax arundinaceus</name>
    <dbReference type="NCBI Taxonomy" id="35708"/>
    <lineage>
        <taxon>Eukaryota</taxon>
        <taxon>Viridiplantae</taxon>
        <taxon>Streptophyta</taxon>
        <taxon>Embryophyta</taxon>
        <taxon>Tracheophyta</taxon>
        <taxon>Spermatophyta</taxon>
        <taxon>Magnoliopsida</taxon>
        <taxon>Liliopsida</taxon>
        <taxon>Poales</taxon>
        <taxon>Poaceae</taxon>
        <taxon>PACMAD clade</taxon>
        <taxon>Arundinoideae</taxon>
        <taxon>Arundineae</taxon>
        <taxon>Arundo</taxon>
    </lineage>
</organism>
<reference evidence="2" key="2">
    <citation type="journal article" date="2015" name="Data Brief">
        <title>Shoot transcriptome of the giant reed, Arundo donax.</title>
        <authorList>
            <person name="Barrero R.A."/>
            <person name="Guerrero F.D."/>
            <person name="Moolhuijzen P."/>
            <person name="Goolsby J.A."/>
            <person name="Tidwell J."/>
            <person name="Bellgard S.E."/>
            <person name="Bellgard M.I."/>
        </authorList>
    </citation>
    <scope>NUCLEOTIDE SEQUENCE</scope>
    <source>
        <tissue evidence="2">Shoot tissue taken approximately 20 cm above the soil surface</tissue>
    </source>
</reference>
<reference evidence="2" key="1">
    <citation type="submission" date="2014-09" db="EMBL/GenBank/DDBJ databases">
        <authorList>
            <person name="Magalhaes I.L.F."/>
            <person name="Oliveira U."/>
            <person name="Santos F.R."/>
            <person name="Vidigal T.H.D.A."/>
            <person name="Brescovit A.D."/>
            <person name="Santos A.J."/>
        </authorList>
    </citation>
    <scope>NUCLEOTIDE SEQUENCE</scope>
    <source>
        <tissue evidence="2">Shoot tissue taken approximately 20 cm above the soil surface</tissue>
    </source>
</reference>
<accession>A0A0A8YQI9</accession>
<evidence type="ECO:0000256" key="1">
    <source>
        <dbReference type="SAM" id="MobiDB-lite"/>
    </source>
</evidence>
<proteinExistence type="predicted"/>
<sequence length="26" mass="2673">MSDPISMSSVIGKDSKSVSVAESMLS</sequence>
<feature type="region of interest" description="Disordered" evidence="1">
    <location>
        <begin position="1"/>
        <end position="26"/>
    </location>
</feature>
<dbReference type="AlphaFoldDB" id="A0A0A8YQI9"/>